<feature type="compositionally biased region" description="Polar residues" evidence="1">
    <location>
        <begin position="341"/>
        <end position="362"/>
    </location>
</feature>
<name>A0A9W7CN39_9STRA</name>
<evidence type="ECO:0000313" key="3">
    <source>
        <dbReference type="Proteomes" id="UP001165121"/>
    </source>
</evidence>
<feature type="region of interest" description="Disordered" evidence="1">
    <location>
        <begin position="320"/>
        <end position="391"/>
    </location>
</feature>
<feature type="region of interest" description="Disordered" evidence="1">
    <location>
        <begin position="1"/>
        <end position="63"/>
    </location>
</feature>
<feature type="compositionally biased region" description="Low complexity" evidence="1">
    <location>
        <begin position="1"/>
        <end position="13"/>
    </location>
</feature>
<reference evidence="2" key="1">
    <citation type="submission" date="2023-04" db="EMBL/GenBank/DDBJ databases">
        <title>Phytophthora fragariaefolia NBRC 109709.</title>
        <authorList>
            <person name="Ichikawa N."/>
            <person name="Sato H."/>
            <person name="Tonouchi N."/>
        </authorList>
    </citation>
    <scope>NUCLEOTIDE SEQUENCE</scope>
    <source>
        <strain evidence="2">NBRC 109709</strain>
    </source>
</reference>
<protein>
    <submittedName>
        <fullName evidence="2">Unnamed protein product</fullName>
    </submittedName>
</protein>
<gene>
    <name evidence="2" type="ORF">Pfra01_000986400</name>
</gene>
<organism evidence="2 3">
    <name type="scientific">Phytophthora fragariaefolia</name>
    <dbReference type="NCBI Taxonomy" id="1490495"/>
    <lineage>
        <taxon>Eukaryota</taxon>
        <taxon>Sar</taxon>
        <taxon>Stramenopiles</taxon>
        <taxon>Oomycota</taxon>
        <taxon>Peronosporomycetes</taxon>
        <taxon>Peronosporales</taxon>
        <taxon>Peronosporaceae</taxon>
        <taxon>Phytophthora</taxon>
    </lineage>
</organism>
<dbReference type="EMBL" id="BSXT01000931">
    <property type="protein sequence ID" value="GMF36319.1"/>
    <property type="molecule type" value="Genomic_DNA"/>
</dbReference>
<sequence>MSSESSVESSPSEAGAADAGARVLSPDTYTSRPPSCSRPEVGSDELTARRSTAGVATTLGSDTDVTGAAELEVTTFVTIDFEAVGAGTADTATEIRAPAEPGVEVEAPAELGAQMGAPAGFGVEAEAPAELETESAIAAPFSVEIEDVVEVAVSTKGAAESNVDTAPTTGSGTGATAATELGGDGTAVVDEAEATVLAESGVITEAATTPNTEAGTAAVLGEQTTNSAELAAESVDTATDRDDTSTAEPTGIQIAAWTGKADPGAVASELEVAEPVVSSHDDEQLTTAGSNVGAAETTVVTAVLKVAATGPEVAVVTLESNELETGSPPSEEVEVNAASVKGSTATSSAGLPASKSGNTSSLAELEGRPGCNRATRRTRTPSLGGESQHAQQLSFGYSAQFITSQ</sequence>
<keyword evidence="3" id="KW-1185">Reference proteome</keyword>
<dbReference type="Proteomes" id="UP001165121">
    <property type="component" value="Unassembled WGS sequence"/>
</dbReference>
<evidence type="ECO:0000313" key="2">
    <source>
        <dbReference type="EMBL" id="GMF36319.1"/>
    </source>
</evidence>
<dbReference type="AlphaFoldDB" id="A0A9W7CN39"/>
<proteinExistence type="predicted"/>
<comment type="caution">
    <text evidence="2">The sequence shown here is derived from an EMBL/GenBank/DDBJ whole genome shotgun (WGS) entry which is preliminary data.</text>
</comment>
<feature type="compositionally biased region" description="Polar residues" evidence="1">
    <location>
        <begin position="54"/>
        <end position="63"/>
    </location>
</feature>
<evidence type="ECO:0000256" key="1">
    <source>
        <dbReference type="SAM" id="MobiDB-lite"/>
    </source>
</evidence>
<accession>A0A9W7CN39</accession>